<name>A0A5R9LED5_9ENTR</name>
<dbReference type="GO" id="GO:0030257">
    <property type="term" value="C:type III protein secretion system complex"/>
    <property type="evidence" value="ECO:0007669"/>
    <property type="project" value="UniProtKB-UniRule"/>
</dbReference>
<gene>
    <name evidence="3" type="primary">sctC</name>
    <name evidence="8" type="ORF">FE839_18830</name>
</gene>
<proteinExistence type="inferred from homology"/>
<evidence type="ECO:0000256" key="2">
    <source>
        <dbReference type="ARBA" id="ARBA00022729"/>
    </source>
</evidence>
<dbReference type="InterPro" id="IPR038591">
    <property type="entry name" value="NolW-like_sf"/>
</dbReference>
<feature type="domain" description="NolW-like" evidence="6">
    <location>
        <begin position="179"/>
        <end position="305"/>
    </location>
</feature>
<dbReference type="Gene3D" id="3.55.50.30">
    <property type="match status" value="1"/>
</dbReference>
<evidence type="ECO:0000313" key="8">
    <source>
        <dbReference type="EMBL" id="TLV11632.1"/>
    </source>
</evidence>
<dbReference type="Pfam" id="PF00263">
    <property type="entry name" value="Secretin"/>
    <property type="match status" value="1"/>
</dbReference>
<evidence type="ECO:0000256" key="4">
    <source>
        <dbReference type="RuleBase" id="RU004004"/>
    </source>
</evidence>
<dbReference type="Gene3D" id="3.30.1370.120">
    <property type="match status" value="2"/>
</dbReference>
<comment type="function">
    <text evidence="3">Component of the type III secretion system (T3SS), also called injectisome, which is used to inject bacterial effector proteins into eukaryotic host cells. Forms a ring-shaped multimeric structure with an apparent central pore in the outer membrane.</text>
</comment>
<evidence type="ECO:0000256" key="3">
    <source>
        <dbReference type="HAMAP-Rule" id="MF_02219"/>
    </source>
</evidence>
<dbReference type="NCBIfam" id="TIGR02516">
    <property type="entry name" value="type_III_yscC"/>
    <property type="match status" value="1"/>
</dbReference>
<keyword evidence="3" id="KW-0998">Cell outer membrane</keyword>
<dbReference type="InterPro" id="IPR004846">
    <property type="entry name" value="T2SS/T3SS_dom"/>
</dbReference>
<dbReference type="GO" id="GO:0015627">
    <property type="term" value="C:type II protein secretion system complex"/>
    <property type="evidence" value="ECO:0007669"/>
    <property type="project" value="TreeGrafter"/>
</dbReference>
<dbReference type="InterPro" id="IPR003522">
    <property type="entry name" value="T3SS_OM_pore_YscC"/>
</dbReference>
<dbReference type="PANTHER" id="PTHR30332:SF5">
    <property type="entry name" value="SPI-1 TYPE 3 SECRETION SYSTEM SECRETIN"/>
    <property type="match status" value="1"/>
</dbReference>
<comment type="caution">
    <text evidence="8">The sequence shown here is derived from an EMBL/GenBank/DDBJ whole genome shotgun (WGS) entry which is preliminary data.</text>
</comment>
<dbReference type="AlphaFoldDB" id="A0A5R9LED5"/>
<comment type="similarity">
    <text evidence="3">Belongs to the bacterial secretin family. T3SS SctC subfamily.</text>
</comment>
<dbReference type="InterPro" id="IPR050810">
    <property type="entry name" value="Bact_Secretion_Sys_Channel"/>
</dbReference>
<evidence type="ECO:0000259" key="7">
    <source>
        <dbReference type="Pfam" id="PF23536"/>
    </source>
</evidence>
<dbReference type="HAMAP" id="MF_02219">
    <property type="entry name" value="Type_III_secretin"/>
    <property type="match status" value="1"/>
</dbReference>
<dbReference type="GO" id="GO:0009279">
    <property type="term" value="C:cell outer membrane"/>
    <property type="evidence" value="ECO:0007669"/>
    <property type="project" value="UniProtKB-SubCell"/>
</dbReference>
<keyword evidence="3" id="KW-0811">Translocation</keyword>
<sequence precursor="true">MAEKRYSCGRLLCALLMLCAAPAVLGQTPSDWKEQSYAYSADHTPLSTVLQDFADGHGVELRLGNIEDGEVNAKIRADSASAFLDRLALEHHFQWFVYNNTLYVSPQDEQTSERLEISPDAAPDIKQALSGIGLLDPRFGWGELPDDGVVLVTGPPEYVALIKRFSQQREEKDDRRKVMIFPLRYASVADRTIHYRDQTLVIPGVATMLNELLNGKRPAPLSANGGTDTVGGPDMTAMQQNTETLLARLSHRDKTAAHGGGNNDDMGEPGGRISADVRNNALLIRDDEKRREEYRQLIAKIDVPQNLVEIDAVILDIDRTALSRLEANWQATLGGVSGGSSLMSGSGTLFVSDFKRFFADIQALEGEGTASIIANPSVLTLENQPAVIDFSQTAFITATGERVADIQPITAGTSLQVTPRAVGYQGHTSIQLTIDIEDGHVQTDSDGQATGVKRGTVSTQALIGENRALVLGGFHVEESGDRDRRIPLLGDIPWIGKLFTSTRHEISQRQRLFILTPRLIGDQTDPTRYVAADNRQQLNDAMGRVNRRHSNVNQHDVVENALRDLAEGELPAGFRMQTSGSRLSEVCRNTPWLRFDGNRGQWYSNGSVQLSIGVVRNTGTKPLRFDEASCASKRTLAVAAWPHAMLAPGESAEVYLALDSNRALQASRVSLLNP</sequence>
<dbReference type="EMBL" id="VCHQ01000026">
    <property type="protein sequence ID" value="TLV11632.1"/>
    <property type="molecule type" value="Genomic_DNA"/>
</dbReference>
<evidence type="ECO:0000256" key="1">
    <source>
        <dbReference type="ARBA" id="ARBA00004442"/>
    </source>
</evidence>
<keyword evidence="9" id="KW-1185">Reference proteome</keyword>
<feature type="chain" id="PRO_5026399460" description="Type 3 secretion system secretin" evidence="3">
    <location>
        <begin position="27"/>
        <end position="674"/>
    </location>
</feature>
<dbReference type="PRINTS" id="PR01337">
    <property type="entry name" value="TYPE3OMGPROT"/>
</dbReference>
<dbReference type="GO" id="GO:0030254">
    <property type="term" value="P:protein secretion by the type III secretion system"/>
    <property type="evidence" value="ECO:0007669"/>
    <property type="project" value="UniProtKB-UniRule"/>
</dbReference>
<organism evidence="8 9">
    <name type="scientific">Klebsiella indica</name>
    <dbReference type="NCBI Taxonomy" id="2582917"/>
    <lineage>
        <taxon>Bacteria</taxon>
        <taxon>Pseudomonadati</taxon>
        <taxon>Pseudomonadota</taxon>
        <taxon>Gammaproteobacteria</taxon>
        <taxon>Enterobacterales</taxon>
        <taxon>Enterobacteriaceae</taxon>
        <taxon>Klebsiella/Raoultella group</taxon>
        <taxon>Klebsiella</taxon>
    </lineage>
</organism>
<keyword evidence="3" id="KW-0653">Protein transport</keyword>
<reference evidence="8 9" key="1">
    <citation type="submission" date="2019-05" db="EMBL/GenBank/DDBJ databases">
        <title>Genome sequence of Klebsiella sp strain TOUT106.</title>
        <authorList>
            <person name="Rahi P."/>
            <person name="Chaudhari D."/>
        </authorList>
    </citation>
    <scope>NUCLEOTIDE SEQUENCE [LARGE SCALE GENOMIC DNA]</scope>
    <source>
        <strain evidence="8 9">TOUT106</strain>
    </source>
</reference>
<dbReference type="Proteomes" id="UP000307430">
    <property type="component" value="Unassembled WGS sequence"/>
</dbReference>
<evidence type="ECO:0000259" key="5">
    <source>
        <dbReference type="Pfam" id="PF00263"/>
    </source>
</evidence>
<feature type="signal peptide" evidence="3">
    <location>
        <begin position="1"/>
        <end position="26"/>
    </location>
</feature>
<keyword evidence="3" id="KW-0472">Membrane</keyword>
<dbReference type="Pfam" id="PF03958">
    <property type="entry name" value="Secretin_N"/>
    <property type="match status" value="2"/>
</dbReference>
<dbReference type="RefSeq" id="WP_138362299.1">
    <property type="nucleotide sequence ID" value="NZ_VCHQ01000026.1"/>
</dbReference>
<dbReference type="Pfam" id="PF23536">
    <property type="entry name" value="TraK_C"/>
    <property type="match status" value="1"/>
</dbReference>
<feature type="domain" description="TraK C-terminal" evidence="7">
    <location>
        <begin position="554"/>
        <end position="656"/>
    </location>
</feature>
<comment type="subunit">
    <text evidence="3">The core secretion machinery of the T3SS is composed of approximately 20 different proteins, including cytoplasmic components, a base, an export apparatus and a needle. This subunit is part of the base, which anchors the injectisome in the bacterial cell envelope. Forms a stable homooligomeric complex.</text>
</comment>
<dbReference type="InterPro" id="IPR005644">
    <property type="entry name" value="NolW-like"/>
</dbReference>
<dbReference type="InterPro" id="IPR055397">
    <property type="entry name" value="TraK_C"/>
</dbReference>
<evidence type="ECO:0000313" key="9">
    <source>
        <dbReference type="Proteomes" id="UP000307430"/>
    </source>
</evidence>
<feature type="domain" description="NolW-like" evidence="6">
    <location>
        <begin position="121"/>
        <end position="170"/>
    </location>
</feature>
<dbReference type="PANTHER" id="PTHR30332">
    <property type="entry name" value="PROBABLE GENERAL SECRETION PATHWAY PROTEIN D"/>
    <property type="match status" value="1"/>
</dbReference>
<evidence type="ECO:0000259" key="6">
    <source>
        <dbReference type="Pfam" id="PF03958"/>
    </source>
</evidence>
<feature type="domain" description="Type II/III secretion system secretin-like" evidence="5">
    <location>
        <begin position="363"/>
        <end position="520"/>
    </location>
</feature>
<comment type="subcellular location">
    <subcellularLocation>
        <location evidence="1 3 4">Cell outer membrane</location>
    </subcellularLocation>
</comment>
<protein>
    <recommendedName>
        <fullName evidence="3">Type 3 secretion system secretin</fullName>
        <shortName evidence="3">T3SS secretin</shortName>
    </recommendedName>
</protein>
<accession>A0A5R9LED5</accession>
<keyword evidence="3 4" id="KW-0813">Transport</keyword>
<keyword evidence="2 3" id="KW-0732">Signal</keyword>